<feature type="domain" description="PKS/mFAS DH" evidence="17">
    <location>
        <begin position="879"/>
        <end position="1150"/>
    </location>
</feature>
<gene>
    <name evidence="18" type="ORF">BJ998_008025</name>
</gene>
<feature type="domain" description="Carrier" evidence="15">
    <location>
        <begin position="1878"/>
        <end position="1953"/>
    </location>
</feature>
<dbReference type="Pfam" id="PF14765">
    <property type="entry name" value="PS-DH"/>
    <property type="match status" value="2"/>
</dbReference>
<sequence>MATEDKLRDYLKRVTADLHQTRQRLREAEEHQQEPIAIVAMSCRYPGGVGSPEQLWELVAGGGDAITGFPAGRGWDAEALFDPDPERSGHTYCTSGGFIADADGFDAGFFDISPREATATDPQQRVLLETSWELFERSGIDPTGLKGSQTGVFVGVISQDYAPRLHDASESVEGYLLTGNTTSVASGRVSYTFGFEGPAVTVDTACSSSLVAMHLAVQALREKECSLAVAGGVTVMATPGLFVEFSRQRGLAPDGRCKSFAAGADGTGFAEGAGLVLLERLSDAQRNGHQILAVIRGSAVNQDGASNGLTAPNGPSQQRVIRQALSNAGLSTQDIDAVEAHGTGTTLGDPIEAQALIATYGHNRPTTAPLYLGSIKSNIGHTQAAAGIAGIIKMVMAIHNGVLPKTLHIDEPTPHVDWTAETIELLTDNRTWPEQNRPRRAGISSFGISGTNAHIIIEQPPATEPVEVGPTDQPWILSARTPEALQAHAQQLSTVEADPAAIAHALNTRTRFDHRAIITGNHKTTLQALAAGQPSPFLTEALVTQGKTAYLFTGQGSQRAGAGSELYKTHPIFAAALDAASTPELRHIMFSDPDRLNQTIHTQPALFALQTALYRQLQHWGLTPDYVAGHSIGEITAAHIAGILTLHDALTLINARATAMQSAPTGGAMIAINTTEHDITPHLTDNVTIAAINSADSLVIAGDTAEAHHIADIFAAQGHKTKTLTVSHAFHSPHMDDILNQFHTVAHTITYHQPTIPLITSGPGDPTTPDYWTNHIRNTVRFHDATTQLHTNGVTTYIEIGPTPTLTPHLPTTTTRLTTLRKNKPEHHTLNTIRITTPTTPNQPTITLPTYPFQRQRYWLENQSGHTDIAATGLSATDHPLLSASTRLADADGLLLTGRLSTKSHPWLAEHAVSDRILLPGTAFVDLVGHAGDHVGCGHLDELTLEAPLVLPARGGVTLQVAVGAADDSGRRTVTVHSRPDDDEEAWTRHATGRLAAADAAVPAELTEWPPPGAVPVELVGYYDQLTERGYRYGPTFQALKAAWRLGEDVYAEVRLPEGTDTAGFGIHPALLDAALHPMGLGSLADDGTVRLPFSWNGVRLVATGSDALRVRISPAGDDAVSVTFADATGMPVGSIDALVLRTLTGDQLDDTGRSLFGVEWIPVPAAESAADDFVVLEADTGEDPHQAVHQVLSALRAADEESRLVVVTRGAVAAHGGERLAGLAQAPVWGLVRAAQSEHPDRFVLVDVDERDDELIAAAVGTGEPQLAIRDGKILAPRLTRVAAAPRGSWRLDVTEKGTIDNLAPVPNPEADRPLGAGEVRVSMRAAALNFRDVLIALGMYPGEALLGSEGAGVVTAVGSEVTDLAPGDQVMGLFAGAIAPVAVADRRHVVRMPRGWTFAQAAATPIVFMTAYYALSDLGQARAGESVLVHAAAGGVGMAAVQLARHWGLEVFGTASTGKWDTVRSLGLDDAHIASSRTLDFERQFLDRTGGRGVDIVLDSLAKEFVDASLRLLPRGGRFLEMGKTDIREAAEIAERHPGVRYRAFDLMEAGPVRIQELLTALVALFEDGVLRPLPVTSWEVGRAAEAFRHLAQAKHVGKVVLTLPSTVDPHGTVLVTGGTGALGAQVAKHYVTAHGVRNLVLASRSGHAPELVAELAELGASATVVACDAADRETLAGVLASIPADRPLTAVVHAAGVLDDGLVTELTTERLDRVLRPKVDAARNLHELTRDMNLAAFVLFSSIAGVLGNAGQANYAAANAYLDALAQQRSATGRPTTSIAWGLWEQASAMTAGLRRRSPIQPLPTAQALALLDKSVGLGQPLLVAAKIDLGALRGRPPAMLRALVRGPARRAVPASGGSSLASRLAALAAPERDKLLLDVVRTEVAAVLGHVSAAAIEPDRAFSELGLDSLTAVELRNRLDAVTSLRLPATLAFDYPTPQALVEWLRGELVGAEPAARTPVITAASADEPIAIVAMSCRYPGGVASPEQLWDLVAGGVDAIGAFPTNRGWDVEGIYDPDADRAGKSYAREGGFLHDADLFDPGFFEISPREALATDPQQRLLLETAWEVFERAGIDPATLRGSRTGVFAGVISGDYASRLYRIPDGFEGYLSTGNTTSVASGRVAYTFGLEGPAVTVDTACSSSLVAVHLAAQALRQGECTLALAGGVTVMATPGNFVEFSRQRALSPDGRCKAFSAQANGTGWGEGAGLLLLERLSDAQRNGHRVLGVVRGSAVNSDGASNGLTAPNGPSQQRVIRQALANAGLSTQDVDAVEAHGTGTVLGDPIEAQALIATYGRDRAEPLRLGSIKSNIGHTLAAAGVAGIIKMVMAMRHGVLPKTLHLDEPSPHVDWTAGAVELLTENTDWPAAGRPRRAGISSFGISGTNAHVIVEQAPAEEPAEPARERPAGVPVAWVVSGHTEAALRDQAGRLRDFVLAESGVDLTDVGFSLASRSTFDHRAVVVGADPASFTDGLGAVAGGGGVTGTASGRPRTVFVFPGQGSQWRGMALELLAFSPVFREQIEACERALSPHVDWSLGEVLRRGDYDRVDVVQPALWAVMVSLAALWRSYGVEPDAVVGHSQGEIAAACVAGALSLEDGARIVALRSQALGALAGKGGMVSVGLPADEVRRRLTDDRISVAAVNGPNSTVVSGAPDALETFMAACGEDVRTRRIPVDYASHSAQVEAIHERLLDLLAGLNPRPAEVAFYSTVTGEPLADTSVLDAEYWYQNLRQPVLFEQATRKLIADGHSLFVEPSPHPGLAVGVQETVDSTGAAAAVVGTLRRDDGGRERLLISLAEAHLAGASVNWTATFDGLAPRRIDLPTYAFQRQRYWLEAPPGAADAAGLGLDDAEHSLLGAAVSLANGDGAVFTGLLSLRTHPWLADHSVAGTVLVPGTAFVELAIRAGDQVGYGRVEELTLRAPLIVPEHGGVRVQVAVTGREIAIHSWSPDTVDWTCHATGLLADDPTDPAEPFELRAWPPAGADPIGVHDRYDELAALGYHYGPVFQGLQAAWRLGDEVYAEVSLPADAETDGFGLHPALLDAALHAIALAEVDVTDTAPNQVRLPFSWGGVRLHAARPRALRVRISPNGKDTVTIRLADPAGEPVATVDSLMLRPVSLDQLATRPADELFTVEWVPATGPTRSDFDVLDATGLTAADVLAALQSRQGDSPLAVVTRAGDLAQAPIRGLVRTAQTENPGRFILVDTDGAAPAVVPADEPHIAATGGDVRVPRLAPVPAPEAPGRLDGTVLITGASGKLAGLVARHLVAVHGVRDLVLVSRSEPDTTGLDANITVARCDVADRDALAAVIAEHPPTAVIHTAGRLDDGTIASLTPERLDAVLRPKADGAWNLHELTRDLPLKAFVLFSSIAGILGTAGQGNYAAANAYLDELARHRRAEGRPATSLAWGFWAEAGGMTGHLGEADLARMRRGGINPLSSERGLALLDAALGLDVPVVAPVALDPAGLREQARAGALPAVLRGLVRVPARRLADAGTAARPVERSEAELLDLVLTTVAGVLGHRDPSAIDADRAFKELGFDSLTALELRNRLAAATALTLPATLVFDYPNPAGLATELHRRLAGHGQAGAARAAAATDEPIAIVGMSCRYPGGVSTPEQLWELVAGGVDAIGEFPANRGWDPRQLSRIATRQGGFLYEADHFDPAFFGLSPREALATDPQQRLLLETSWEAMENAGIDPTSLRGSATGVFAGVMYADYASRLPEAPEEYEGFLGNGSAGSVASGRVSYTFGFEGPAVTVDTACSSSLVAIHLAAQALRQGDCELALAGGVTVMATPGVFTEFTRQRGLSGDGRCRSFGSGADGTGFAEGAGLVLLERLSDARRNGHRVLAVIRGSAVNQDGASNGLTAPNGPSQQRVIRQALANAGLSTQDIDAVEAHGTGTALGDPIEAQALLATYGQDRERPLRLGSIKSNIGHAQAAAGVAGVIKMVKAMEHDLLPRTLHADEPSPHVDWTAGAVALLTEPVEWPRDGRPRRAGISSFGISGTNAHVIIEQPPAETAVGATRPDTALPFVLSARGPEALRGQARRLHDFLGDQPETPLADVAFSLATTRAPLEDRAVVTAGDRDELRAALLALSAGEPTSWTATGTAAGSGRLAFLFTGQGSQRAGMGSQLYRDFPVFAEAVDAVCAELDRHLDRPIREVMFDGGDLLDQTRYTQPGLFVLEVALFRLLEHWGIRPDYLAGHSVGELAAAHVAGVLTLPDAATLVCARARLMQEARPGGAMIAVQAAEQDVLPLLAGREHQVAIAAVNGPTSLVIAGDEEAALEVAAELSAQGRRTKRLRVSHAYHSPHMDGVLDEFRAVAGALTYHQPTIPLVTSGDPTDPEYWARHIRETVRFHDTVTTLHHNGVTTYLELGPDAVLSPLADQNAAVAPTLRARRPETLSLFKAVGTAYASGVPVNWPAVFGPGVRTVELPTYTFQHQRYWLDAPAPAARETGVDAEFWRLVERADLDQLVASLELGEDQQRSLGALLPALSAWRRRHQWRYRFGWQPLPGGSAPALTGTWLVVVPAEHDGNDLVTATTAILTRQGAQVARVVVDTEDAEPGPLGKLIADALVHQPSVDGVVSLLALDVRPQPNRAAVTVGLALTVALDQALREAAIDAPLWCLTRGAVSTGGSDGLVSPVQAQLWGLGQALAADRRVGLVDLPEVLDDRARAALVAVLAAADREDQVAIRGNGVFGRRLVRAEGQAAVTLAPTGTVLVTGAGKPLGGQAARWLARNGADHVLLTGPVGDDLVTELTALGATVTVIDCDPADRDALAAVLAAHPVTAIVHATAVHGDAEADSLSVDRIDAELRSEVDAARNLDELTRNLDLSAFVLFSCLSGTLGTPGLGNAAPLHAFLDALAHQRRALGLPATSVAWGRWAEQGGTAEHLARQALRPVTPQLAVGVLAQVSADTSYAVVDFEWDQFASSSSLFRDLAPSRPLPRADAPEGPALLRRQLAGTSEPGQERILLDLVRGHASAVLGHAHPEDVESDVGFLELGFSSFTALELRNRLCSATGLQLPPVAIFDHPTLDALARYLRVELADHIGETS</sequence>
<feature type="region of interest" description="N-terminal hotdog fold" evidence="14">
    <location>
        <begin position="879"/>
        <end position="1002"/>
    </location>
</feature>
<dbReference type="Pfam" id="PF08659">
    <property type="entry name" value="KR"/>
    <property type="match status" value="3"/>
</dbReference>
<dbReference type="FunFam" id="3.40.47.10:FF:000019">
    <property type="entry name" value="Polyketide synthase type I"/>
    <property type="match status" value="3"/>
</dbReference>
<evidence type="ECO:0000256" key="11">
    <source>
        <dbReference type="ARBA" id="ARBA00060622"/>
    </source>
</evidence>
<dbReference type="FunFam" id="1.10.1200.10:FF:000007">
    <property type="entry name" value="Probable polyketide synthase pks17"/>
    <property type="match status" value="2"/>
</dbReference>
<dbReference type="InterPro" id="IPR020807">
    <property type="entry name" value="PKS_DH"/>
</dbReference>
<dbReference type="PANTHER" id="PTHR43775:SF51">
    <property type="entry name" value="INACTIVE PHENOLPHTHIOCEROL SYNTHESIS POLYKETIDE SYNTHASE TYPE I PKS1-RELATED"/>
    <property type="match status" value="1"/>
</dbReference>
<dbReference type="Gene3D" id="3.40.366.10">
    <property type="entry name" value="Malonyl-Coenzyme A Acyl Carrier Protein, domain 2"/>
    <property type="match status" value="3"/>
</dbReference>
<dbReference type="SMART" id="SM00829">
    <property type="entry name" value="PKS_ER"/>
    <property type="match status" value="1"/>
</dbReference>
<dbReference type="InterPro" id="IPR036736">
    <property type="entry name" value="ACP-like_sf"/>
</dbReference>
<feature type="domain" description="Carrier" evidence="15">
    <location>
        <begin position="4975"/>
        <end position="5050"/>
    </location>
</feature>
<accession>A0A7W9NLR5</accession>
<dbReference type="InterPro" id="IPR020841">
    <property type="entry name" value="PKS_Beta-ketoAc_synthase_dom"/>
</dbReference>
<dbReference type="SMART" id="SM00827">
    <property type="entry name" value="PKS_AT"/>
    <property type="match status" value="3"/>
</dbReference>
<dbReference type="PROSITE" id="PS50075">
    <property type="entry name" value="CARRIER"/>
    <property type="match status" value="3"/>
</dbReference>
<keyword evidence="5" id="KW-0677">Repeat</keyword>
<dbReference type="GO" id="GO:0004315">
    <property type="term" value="F:3-oxoacyl-[acyl-carrier-protein] synthase activity"/>
    <property type="evidence" value="ECO:0007669"/>
    <property type="project" value="InterPro"/>
</dbReference>
<dbReference type="SUPFAM" id="SSF55048">
    <property type="entry name" value="Probable ACP-binding domain of malonyl-CoA ACP transacylase"/>
    <property type="match status" value="3"/>
</dbReference>
<dbReference type="CDD" id="cd08952">
    <property type="entry name" value="KR_1_SDR_x"/>
    <property type="match status" value="1"/>
</dbReference>
<dbReference type="Gene3D" id="3.40.47.10">
    <property type="match status" value="3"/>
</dbReference>
<feature type="domain" description="Carrier" evidence="15">
    <location>
        <begin position="3505"/>
        <end position="3583"/>
    </location>
</feature>
<comment type="pathway">
    <text evidence="11">Antibiotic biosynthesis; erythromycin biosynthesis.</text>
</comment>
<evidence type="ECO:0000256" key="5">
    <source>
        <dbReference type="ARBA" id="ARBA00022737"/>
    </source>
</evidence>
<dbReference type="SMART" id="SM00825">
    <property type="entry name" value="PKS_KS"/>
    <property type="match status" value="3"/>
</dbReference>
<evidence type="ECO:0000259" key="16">
    <source>
        <dbReference type="PROSITE" id="PS52004"/>
    </source>
</evidence>
<evidence type="ECO:0000259" key="15">
    <source>
        <dbReference type="PROSITE" id="PS50075"/>
    </source>
</evidence>
<keyword evidence="8" id="KW-0012">Acyltransferase</keyword>
<dbReference type="InterPro" id="IPR057326">
    <property type="entry name" value="KR_dom"/>
</dbReference>
<dbReference type="Pfam" id="PF00698">
    <property type="entry name" value="Acyl_transf_1"/>
    <property type="match status" value="3"/>
</dbReference>
<dbReference type="SMART" id="SM00822">
    <property type="entry name" value="PKS_KR"/>
    <property type="match status" value="3"/>
</dbReference>
<dbReference type="InterPro" id="IPR042104">
    <property type="entry name" value="PKS_dehydratase_sf"/>
</dbReference>
<evidence type="ECO:0000256" key="13">
    <source>
        <dbReference type="ARBA" id="ARBA00066981"/>
    </source>
</evidence>
<dbReference type="Gene3D" id="3.40.50.11460">
    <property type="match status" value="1"/>
</dbReference>
<evidence type="ECO:0000256" key="7">
    <source>
        <dbReference type="ARBA" id="ARBA00023268"/>
    </source>
</evidence>
<dbReference type="InterPro" id="IPR016039">
    <property type="entry name" value="Thiolase-like"/>
</dbReference>
<dbReference type="SMART" id="SM00823">
    <property type="entry name" value="PKS_PP"/>
    <property type="match status" value="3"/>
</dbReference>
<dbReference type="FunFam" id="3.90.180.10:FF:000032">
    <property type="entry name" value="Probable polyketide synthase pks1"/>
    <property type="match status" value="1"/>
</dbReference>
<dbReference type="Pfam" id="PF13602">
    <property type="entry name" value="ADH_zinc_N_2"/>
    <property type="match status" value="1"/>
</dbReference>
<dbReference type="InterPro" id="IPR016036">
    <property type="entry name" value="Malonyl_transacylase_ACP-bd"/>
</dbReference>
<keyword evidence="4 18" id="KW-0808">Transferase</keyword>
<dbReference type="Pfam" id="PF18369">
    <property type="entry name" value="PKS_DE"/>
    <property type="match status" value="1"/>
</dbReference>
<name>A0A7W9NLR5_9PSEU</name>
<evidence type="ECO:0000256" key="10">
    <source>
        <dbReference type="ARBA" id="ARBA00060158"/>
    </source>
</evidence>
<dbReference type="Pfam" id="PF00109">
    <property type="entry name" value="ketoacyl-synt"/>
    <property type="match status" value="3"/>
</dbReference>
<comment type="cofactor">
    <cofactor evidence="1">
        <name>pantetheine 4'-phosphate</name>
        <dbReference type="ChEBI" id="CHEBI:47942"/>
    </cofactor>
</comment>
<dbReference type="InterPro" id="IPR016035">
    <property type="entry name" value="Acyl_Trfase/lysoPLipase"/>
</dbReference>
<dbReference type="Pfam" id="PF08240">
    <property type="entry name" value="ADH_N"/>
    <property type="match status" value="1"/>
</dbReference>
<dbReference type="Gene3D" id="1.10.1200.10">
    <property type="entry name" value="ACP-like"/>
    <property type="match status" value="3"/>
</dbReference>
<dbReference type="InterPro" id="IPR020806">
    <property type="entry name" value="PKS_PP-bd"/>
</dbReference>
<dbReference type="PROSITE" id="PS52019">
    <property type="entry name" value="PKS_MFAS_DH"/>
    <property type="match status" value="2"/>
</dbReference>
<dbReference type="Gene3D" id="3.40.50.720">
    <property type="entry name" value="NAD(P)-binding Rossmann-like Domain"/>
    <property type="match status" value="5"/>
</dbReference>
<keyword evidence="19" id="KW-1185">Reference proteome</keyword>
<dbReference type="Gene3D" id="3.30.70.250">
    <property type="entry name" value="Malonyl-CoA ACP transacylase, ACP-binding"/>
    <property type="match status" value="1"/>
</dbReference>
<dbReference type="SUPFAM" id="SSF47336">
    <property type="entry name" value="ACP-like"/>
    <property type="match status" value="3"/>
</dbReference>
<dbReference type="InterPro" id="IPR002364">
    <property type="entry name" value="Quin_OxRdtase/zeta-crystal_CS"/>
</dbReference>
<dbReference type="InterPro" id="IPR050091">
    <property type="entry name" value="PKS_NRPS_Biosynth_Enz"/>
</dbReference>
<dbReference type="CDD" id="cd05195">
    <property type="entry name" value="enoyl_red"/>
    <property type="match status" value="1"/>
</dbReference>
<dbReference type="InterPro" id="IPR014043">
    <property type="entry name" value="Acyl_transferase_dom"/>
</dbReference>
<dbReference type="PROSITE" id="PS00606">
    <property type="entry name" value="KS3_1"/>
    <property type="match status" value="3"/>
</dbReference>
<feature type="domain" description="Ketosynthase family 3 (KS3)" evidence="16">
    <location>
        <begin position="33"/>
        <end position="459"/>
    </location>
</feature>
<dbReference type="SUPFAM" id="SSF51735">
    <property type="entry name" value="NAD(P)-binding Rossmann-fold domains"/>
    <property type="match status" value="7"/>
</dbReference>
<feature type="domain" description="Ketosynthase family 3 (KS3)" evidence="16">
    <location>
        <begin position="3599"/>
        <end position="4015"/>
    </location>
</feature>
<dbReference type="CDD" id="cd00833">
    <property type="entry name" value="PKS"/>
    <property type="match status" value="3"/>
</dbReference>
<evidence type="ECO:0000256" key="3">
    <source>
        <dbReference type="ARBA" id="ARBA00022553"/>
    </source>
</evidence>
<dbReference type="GO" id="GO:0004312">
    <property type="term" value="F:fatty acid synthase activity"/>
    <property type="evidence" value="ECO:0007669"/>
    <property type="project" value="TreeGrafter"/>
</dbReference>
<organism evidence="18 19">
    <name type="scientific">Kutzneria kofuensis</name>
    <dbReference type="NCBI Taxonomy" id="103725"/>
    <lineage>
        <taxon>Bacteria</taxon>
        <taxon>Bacillati</taxon>
        <taxon>Actinomycetota</taxon>
        <taxon>Actinomycetes</taxon>
        <taxon>Pseudonocardiales</taxon>
        <taxon>Pseudonocardiaceae</taxon>
        <taxon>Kutzneria</taxon>
    </lineage>
</organism>
<evidence type="ECO:0000313" key="18">
    <source>
        <dbReference type="EMBL" id="MBB5896766.1"/>
    </source>
</evidence>
<dbReference type="PROSITE" id="PS00012">
    <property type="entry name" value="PHOSPHOPANTETHEINE"/>
    <property type="match status" value="2"/>
</dbReference>
<dbReference type="NCBIfam" id="NF045894">
    <property type="entry name" value="PKS_plus_SDR"/>
    <property type="match status" value="1"/>
</dbReference>
<dbReference type="Pfam" id="PF02801">
    <property type="entry name" value="Ketoacyl-synt_C"/>
    <property type="match status" value="3"/>
</dbReference>
<dbReference type="EC" id="2.3.1.94" evidence="13"/>
<dbReference type="InterPro" id="IPR011032">
    <property type="entry name" value="GroES-like_sf"/>
</dbReference>
<dbReference type="GO" id="GO:0047879">
    <property type="term" value="F:erythronolide synthase activity"/>
    <property type="evidence" value="ECO:0007669"/>
    <property type="project" value="UniProtKB-EC"/>
</dbReference>
<evidence type="ECO:0000256" key="12">
    <source>
        <dbReference type="ARBA" id="ARBA00063272"/>
    </source>
</evidence>
<dbReference type="PANTHER" id="PTHR43775">
    <property type="entry name" value="FATTY ACID SYNTHASE"/>
    <property type="match status" value="1"/>
</dbReference>
<evidence type="ECO:0000256" key="2">
    <source>
        <dbReference type="ARBA" id="ARBA00022450"/>
    </source>
</evidence>
<dbReference type="InterPro" id="IPR006162">
    <property type="entry name" value="Ppantetheine_attach_site"/>
</dbReference>
<dbReference type="GO" id="GO:0033068">
    <property type="term" value="P:macrolide biosynthetic process"/>
    <property type="evidence" value="ECO:0007669"/>
    <property type="project" value="UniProtKB-ARBA"/>
</dbReference>
<dbReference type="EMBL" id="JACHIR010000002">
    <property type="protein sequence ID" value="MBB5896766.1"/>
    <property type="molecule type" value="Genomic_DNA"/>
</dbReference>
<evidence type="ECO:0000256" key="1">
    <source>
        <dbReference type="ARBA" id="ARBA00001957"/>
    </source>
</evidence>
<dbReference type="Pfam" id="PF21089">
    <property type="entry name" value="PKS_DH_N"/>
    <property type="match status" value="2"/>
</dbReference>
<evidence type="ECO:0000256" key="8">
    <source>
        <dbReference type="ARBA" id="ARBA00023315"/>
    </source>
</evidence>
<dbReference type="Gene3D" id="3.30.70.3290">
    <property type="match status" value="3"/>
</dbReference>
<reference evidence="18 19" key="1">
    <citation type="submission" date="2020-08" db="EMBL/GenBank/DDBJ databases">
        <title>Sequencing the genomes of 1000 actinobacteria strains.</title>
        <authorList>
            <person name="Klenk H.-P."/>
        </authorList>
    </citation>
    <scope>NUCLEOTIDE SEQUENCE [LARGE SCALE GENOMIC DNA]</scope>
    <source>
        <strain evidence="18 19">DSM 43851</strain>
    </source>
</reference>
<dbReference type="InterPro" id="IPR014030">
    <property type="entry name" value="Ketoacyl_synth_N"/>
</dbReference>
<dbReference type="Gene3D" id="6.10.140.1830">
    <property type="match status" value="1"/>
</dbReference>
<protein>
    <recommendedName>
        <fullName evidence="13">6-deoxyerythronolide-B synthase</fullName>
        <ecNumber evidence="13">2.3.1.94</ecNumber>
    </recommendedName>
</protein>
<dbReference type="SMART" id="SM01294">
    <property type="entry name" value="PKS_PP_betabranch"/>
    <property type="match status" value="3"/>
</dbReference>
<dbReference type="GO" id="GO:0016491">
    <property type="term" value="F:oxidoreductase activity"/>
    <property type="evidence" value="ECO:0007669"/>
    <property type="project" value="InterPro"/>
</dbReference>
<feature type="active site" description="Proton acceptor; for dehydratase activity" evidence="14">
    <location>
        <position position="2888"/>
    </location>
</feature>
<dbReference type="InterPro" id="IPR014031">
    <property type="entry name" value="Ketoacyl_synth_C"/>
</dbReference>
<keyword evidence="7" id="KW-0511">Multifunctional enzyme</keyword>
<dbReference type="Pfam" id="PF16197">
    <property type="entry name" value="KAsynt_C_assoc"/>
    <property type="match status" value="3"/>
</dbReference>
<dbReference type="InterPro" id="IPR020843">
    <property type="entry name" value="ER"/>
</dbReference>
<dbReference type="SUPFAM" id="SSF50129">
    <property type="entry name" value="GroES-like"/>
    <property type="match status" value="1"/>
</dbReference>
<dbReference type="InterPro" id="IPR036299">
    <property type="entry name" value="Polyketide_synth_docking_sf"/>
</dbReference>
<dbReference type="RefSeq" id="WP_246489988.1">
    <property type="nucleotide sequence ID" value="NZ_JACHIR010000002.1"/>
</dbReference>
<evidence type="ECO:0000256" key="4">
    <source>
        <dbReference type="ARBA" id="ARBA00022679"/>
    </source>
</evidence>
<dbReference type="GO" id="GO:0006633">
    <property type="term" value="P:fatty acid biosynthetic process"/>
    <property type="evidence" value="ECO:0007669"/>
    <property type="project" value="InterPro"/>
</dbReference>
<dbReference type="CDD" id="cd08956">
    <property type="entry name" value="KR_3_FAS_SDR_x"/>
    <property type="match status" value="2"/>
</dbReference>
<dbReference type="InterPro" id="IPR013154">
    <property type="entry name" value="ADH-like_N"/>
</dbReference>
<dbReference type="InterPro" id="IPR015083">
    <property type="entry name" value="NorB/c/GfsB-D-like_docking"/>
</dbReference>
<dbReference type="GO" id="GO:0031177">
    <property type="term" value="F:phosphopantetheine binding"/>
    <property type="evidence" value="ECO:0007669"/>
    <property type="project" value="InterPro"/>
</dbReference>
<keyword evidence="3" id="KW-0597">Phosphoprotein</keyword>
<comment type="subunit">
    <text evidence="12">Homodimer. Erythronolide synthase is composed of EryAI, EryAII and EryAIII multimodular (2 modules) polypeptides each coding for a functional synthase subunit which participates in 2 of the six FAS-like elongation steps required for formation of the polyketide. Module 1, 2, 3, 4, 5, and 6 participating in biosynthesis steps 1, 2, 3, 4, 5, and 6, respectively.</text>
</comment>
<dbReference type="Gene3D" id="3.10.129.110">
    <property type="entry name" value="Polyketide synthase dehydratase"/>
    <property type="match status" value="2"/>
</dbReference>
<dbReference type="SUPFAM" id="SSF53901">
    <property type="entry name" value="Thiolase-like"/>
    <property type="match status" value="3"/>
</dbReference>
<dbReference type="SMART" id="SM00826">
    <property type="entry name" value="PKS_DH"/>
    <property type="match status" value="2"/>
</dbReference>
<feature type="active site" description="Proton donor; for dehydratase activity" evidence="14">
    <location>
        <position position="3045"/>
    </location>
</feature>
<evidence type="ECO:0000259" key="17">
    <source>
        <dbReference type="PROSITE" id="PS52019"/>
    </source>
</evidence>
<feature type="region of interest" description="C-terminal hotdog fold" evidence="14">
    <location>
        <begin position="1014"/>
        <end position="1150"/>
    </location>
</feature>
<feature type="region of interest" description="N-terminal hotdog fold" evidence="14">
    <location>
        <begin position="2856"/>
        <end position="2972"/>
    </location>
</feature>
<dbReference type="InterPro" id="IPR013968">
    <property type="entry name" value="PKS_KR"/>
</dbReference>
<dbReference type="InterPro" id="IPR055123">
    <property type="entry name" value="SpnB-like_Rossmann"/>
</dbReference>
<dbReference type="InterPro" id="IPR041618">
    <property type="entry name" value="PKS_DE"/>
</dbReference>
<comment type="caution">
    <text evidence="18">The sequence shown here is derived from an EMBL/GenBank/DDBJ whole genome shotgun (WGS) entry which is preliminary data.</text>
</comment>
<dbReference type="InterPro" id="IPR049552">
    <property type="entry name" value="PKS_DH_N"/>
</dbReference>
<evidence type="ECO:0000256" key="9">
    <source>
        <dbReference type="ARBA" id="ARBA00052442"/>
    </source>
</evidence>
<dbReference type="FunFam" id="3.40.50.720:FF:000209">
    <property type="entry name" value="Polyketide synthase Pks12"/>
    <property type="match status" value="1"/>
</dbReference>
<dbReference type="GO" id="GO:0008270">
    <property type="term" value="F:zinc ion binding"/>
    <property type="evidence" value="ECO:0007669"/>
    <property type="project" value="InterPro"/>
</dbReference>
<evidence type="ECO:0000256" key="6">
    <source>
        <dbReference type="ARBA" id="ARBA00023194"/>
    </source>
</evidence>
<feature type="domain" description="PKS/mFAS DH" evidence="17">
    <location>
        <begin position="2856"/>
        <end position="3126"/>
    </location>
</feature>
<keyword evidence="2" id="KW-0596">Phosphopantetheine</keyword>
<dbReference type="InterPro" id="IPR049551">
    <property type="entry name" value="PKS_DH_C"/>
</dbReference>
<dbReference type="Pfam" id="PF22953">
    <property type="entry name" value="SpnB_Rossmann"/>
    <property type="match status" value="1"/>
</dbReference>
<keyword evidence="6" id="KW-0045">Antibiotic biosynthesis</keyword>
<dbReference type="InterPro" id="IPR001227">
    <property type="entry name" value="Ac_transferase_dom_sf"/>
</dbReference>
<feature type="active site" description="Proton acceptor; for dehydratase activity" evidence="14">
    <location>
        <position position="911"/>
    </location>
</feature>
<dbReference type="InterPro" id="IPR018201">
    <property type="entry name" value="Ketoacyl_synth_AS"/>
</dbReference>
<comment type="function">
    <text evidence="10">Involved in the biosynthesis of antibiotic erythromycin via the biosynthesis of its aglycone precursor, 6-deoxyerythronolide B (6-dEB).</text>
</comment>
<feature type="region of interest" description="C-terminal hotdog fold" evidence="14">
    <location>
        <begin position="2986"/>
        <end position="3126"/>
    </location>
</feature>
<feature type="domain" description="Ketosynthase family 3 (KS3)" evidence="16">
    <location>
        <begin position="1971"/>
        <end position="2395"/>
    </location>
</feature>
<dbReference type="InterPro" id="IPR009081">
    <property type="entry name" value="PP-bd_ACP"/>
</dbReference>
<dbReference type="InterPro" id="IPR036291">
    <property type="entry name" value="NAD(P)-bd_dom_sf"/>
</dbReference>
<dbReference type="Proteomes" id="UP000585638">
    <property type="component" value="Unassembled WGS sequence"/>
</dbReference>
<dbReference type="SUPFAM" id="SSF52151">
    <property type="entry name" value="FabD/lysophospholipase-like"/>
    <property type="match status" value="3"/>
</dbReference>
<dbReference type="Pfam" id="PF08990">
    <property type="entry name" value="Docking"/>
    <property type="match status" value="1"/>
</dbReference>
<dbReference type="Gene3D" id="3.90.180.10">
    <property type="entry name" value="Medium-chain alcohol dehydrogenases, catalytic domain"/>
    <property type="match status" value="1"/>
</dbReference>
<dbReference type="InterPro" id="IPR049900">
    <property type="entry name" value="PKS_mFAS_DH"/>
</dbReference>
<dbReference type="PROSITE" id="PS52004">
    <property type="entry name" value="KS3_2"/>
    <property type="match status" value="3"/>
</dbReference>
<dbReference type="FunFam" id="3.40.366.10:FF:000002">
    <property type="entry name" value="Probable polyketide synthase 2"/>
    <property type="match status" value="1"/>
</dbReference>
<dbReference type="PROSITE" id="PS01162">
    <property type="entry name" value="QOR_ZETA_CRYSTAL"/>
    <property type="match status" value="1"/>
</dbReference>
<evidence type="ECO:0000256" key="14">
    <source>
        <dbReference type="PROSITE-ProRule" id="PRU01363"/>
    </source>
</evidence>
<comment type="catalytic activity">
    <reaction evidence="9">
        <text>6 (S)-methylmalonyl-CoA + propanoyl-CoA + 6 NADPH + 12 H(+) = 6-deoxyerythronolide B + 6 CO2 + 6 NADP(+) + 7 CoA + H2O</text>
        <dbReference type="Rhea" id="RHEA:23068"/>
        <dbReference type="ChEBI" id="CHEBI:15377"/>
        <dbReference type="ChEBI" id="CHEBI:15378"/>
        <dbReference type="ChEBI" id="CHEBI:16089"/>
        <dbReference type="ChEBI" id="CHEBI:16526"/>
        <dbReference type="ChEBI" id="CHEBI:57287"/>
        <dbReference type="ChEBI" id="CHEBI:57327"/>
        <dbReference type="ChEBI" id="CHEBI:57392"/>
        <dbReference type="ChEBI" id="CHEBI:57783"/>
        <dbReference type="ChEBI" id="CHEBI:58349"/>
        <dbReference type="EC" id="2.3.1.94"/>
    </reaction>
</comment>
<proteinExistence type="predicted"/>
<evidence type="ECO:0000313" key="19">
    <source>
        <dbReference type="Proteomes" id="UP000585638"/>
    </source>
</evidence>
<dbReference type="Gene3D" id="1.10.287.1960">
    <property type="match status" value="1"/>
</dbReference>
<dbReference type="Pfam" id="PF00550">
    <property type="entry name" value="PP-binding"/>
    <property type="match status" value="3"/>
</dbReference>
<dbReference type="SUPFAM" id="SSF101173">
    <property type="entry name" value="Docking domain B of the erythromycin polyketide synthase (DEBS)"/>
    <property type="match status" value="1"/>
</dbReference>
<dbReference type="InterPro" id="IPR032821">
    <property type="entry name" value="PKS_assoc"/>
</dbReference>
<feature type="active site" description="Proton donor; for dehydratase activity" evidence="14">
    <location>
        <position position="1073"/>
    </location>
</feature>